<dbReference type="InterPro" id="IPR001509">
    <property type="entry name" value="Epimerase_deHydtase"/>
</dbReference>
<dbReference type="PANTHER" id="PTHR31956:SF1">
    <property type="entry name" value="NON-SPECIFIC PHOSPHOLIPASE C1"/>
    <property type="match status" value="1"/>
</dbReference>
<dbReference type="InterPro" id="IPR017850">
    <property type="entry name" value="Alkaline_phosphatase_core_sf"/>
</dbReference>
<accession>A0A1Z5TTP4</accession>
<dbReference type="InParanoid" id="A0A1Z5TTP4"/>
<gene>
    <name evidence="4" type="ORF">BTJ68_00594</name>
</gene>
<dbReference type="Pfam" id="PF04185">
    <property type="entry name" value="Phosphoesterase"/>
    <property type="match status" value="1"/>
</dbReference>
<dbReference type="Pfam" id="PF01370">
    <property type="entry name" value="Epimerase"/>
    <property type="match status" value="1"/>
</dbReference>
<dbReference type="PANTHER" id="PTHR31956">
    <property type="entry name" value="NON-SPECIFIC PHOSPHOLIPASE C4-RELATED"/>
    <property type="match status" value="1"/>
</dbReference>
<dbReference type="SUPFAM" id="SSF51735">
    <property type="entry name" value="NAD(P)-binding Rossmann-fold domains"/>
    <property type="match status" value="1"/>
</dbReference>
<dbReference type="EMBL" id="MUNK01000003">
    <property type="protein sequence ID" value="OTA39410.1"/>
    <property type="molecule type" value="Genomic_DNA"/>
</dbReference>
<evidence type="ECO:0000313" key="5">
    <source>
        <dbReference type="Proteomes" id="UP000194280"/>
    </source>
</evidence>
<keyword evidence="2" id="KW-0732">Signal</keyword>
<organism evidence="4 5">
    <name type="scientific">Hortaea werneckii EXF-2000</name>
    <dbReference type="NCBI Taxonomy" id="1157616"/>
    <lineage>
        <taxon>Eukaryota</taxon>
        <taxon>Fungi</taxon>
        <taxon>Dikarya</taxon>
        <taxon>Ascomycota</taxon>
        <taxon>Pezizomycotina</taxon>
        <taxon>Dothideomycetes</taxon>
        <taxon>Dothideomycetidae</taxon>
        <taxon>Mycosphaerellales</taxon>
        <taxon>Teratosphaeriaceae</taxon>
        <taxon>Hortaea</taxon>
    </lineage>
</organism>
<proteinExistence type="predicted"/>
<dbReference type="VEuPathDB" id="FungiDB:BTJ68_00594"/>
<dbReference type="OrthoDB" id="5135119at2759"/>
<dbReference type="Proteomes" id="UP000194280">
    <property type="component" value="Unassembled WGS sequence"/>
</dbReference>
<evidence type="ECO:0000256" key="2">
    <source>
        <dbReference type="SAM" id="SignalP"/>
    </source>
</evidence>
<name>A0A1Z5TTP4_HORWE</name>
<dbReference type="STRING" id="1157616.A0A1Z5TTP4"/>
<dbReference type="InterPro" id="IPR007312">
    <property type="entry name" value="Phosphoesterase"/>
</dbReference>
<dbReference type="Gene3D" id="3.40.50.720">
    <property type="entry name" value="NAD(P)-binding Rossmann-like Domain"/>
    <property type="match status" value="1"/>
</dbReference>
<evidence type="ECO:0000313" key="4">
    <source>
        <dbReference type="EMBL" id="OTA39410.1"/>
    </source>
</evidence>
<dbReference type="InterPro" id="IPR036291">
    <property type="entry name" value="NAD(P)-bd_dom_sf"/>
</dbReference>
<sequence>MKSTLALAGLLAGASALPHAKRTSSTGNATSVPNPEVWEGLRGKIKHVVYLMMENHSFDNIAGYWDFHPDIDNLRNIDYCNEYTNPNWTVWGEPLKICAGPYEQEVPLSDPDHNFAGTSYEIYRKWHPGKDDKPNMQGFIERQSEKYEATPGNSSFVIKAYSEEHSQTLATLAKNFGFWDSYHAEHPGPTNPNRQFATSGSTCGMVDNGDQSAGWWNNVTGTDCAVSIFEALEKKNVSWKNYYETDILDAWMYKYVQDNAMDKLAHANEFYDDLKEGTLPQFSYINPECCTIDSMHPTSNMAAGEMLIKHVYDSIRQSKYWDDTLLIINFDEHGGFADHVPPPENVPAPDDGISFSGMSDQHNVTYDFTRLGVRVPAFVINKYISPNTLIHDDGTSYAENSAYTHSSILHFLQNLWELEGMNNRVQWAKTFEHVFQNDAQDALEQLPAPIWYGGSSTPEPEAFYKLNQPYSYYENISVGLPTTSQLHFHIILSIIGQIVVTMTKLFVTGATGFIGGDAFYAIANAHPEYEITALVQNSEKGAQVAKEYPSVKLAYGDLDSTDLLEEKAKKADIVCHWAHADHEASAIAIAKGLAAHEPSRPRFFIHTSGTGILLFADIKSGTYGEALDKVYDDLENVLEVTSLPDAAPHRNVDKIVLQAGTEHQDRVKTAIVCPPTIYGPGRGPGNKRSHQVPELARSTLERGAGLKVGAGKTFWGNVHVHDLSDLYLKLVEEAAAGGSKAEWPGKPATWGAEGYYFCEGGEHVWGDVSQWVAQEAYKQGLIKSDAVESISREEADKCTPFGAALWGCNSRARAKRARTVLKWDAKSPALRETIKSAVEYEASKLRMKPGHAKIAAGEAKA</sequence>
<keyword evidence="1" id="KW-0378">Hydrolase</keyword>
<reference evidence="4 5" key="1">
    <citation type="submission" date="2017-01" db="EMBL/GenBank/DDBJ databases">
        <title>The recent genome duplication of the halophilic yeast Hortaea werneckii: insights from long-read sequencing.</title>
        <authorList>
            <person name="Sinha S."/>
            <person name="Flibotte S."/>
            <person name="Neira M."/>
            <person name="Lenassi M."/>
            <person name="Gostincar C."/>
            <person name="Stajich J.E."/>
            <person name="Nislow C.E."/>
        </authorList>
    </citation>
    <scope>NUCLEOTIDE SEQUENCE [LARGE SCALE GENOMIC DNA]</scope>
    <source>
        <strain evidence="4 5">EXF-2000</strain>
    </source>
</reference>
<dbReference type="GO" id="GO:0009395">
    <property type="term" value="P:phospholipid catabolic process"/>
    <property type="evidence" value="ECO:0007669"/>
    <property type="project" value="TreeGrafter"/>
</dbReference>
<feature type="domain" description="NAD-dependent epimerase/dehydratase" evidence="3">
    <location>
        <begin position="506"/>
        <end position="739"/>
    </location>
</feature>
<evidence type="ECO:0000259" key="3">
    <source>
        <dbReference type="Pfam" id="PF01370"/>
    </source>
</evidence>
<dbReference type="Gene3D" id="3.40.720.10">
    <property type="entry name" value="Alkaline Phosphatase, subunit A"/>
    <property type="match status" value="1"/>
</dbReference>
<feature type="signal peptide" evidence="2">
    <location>
        <begin position="1"/>
        <end position="16"/>
    </location>
</feature>
<dbReference type="AlphaFoldDB" id="A0A1Z5TTP4"/>
<comment type="caution">
    <text evidence="4">The sequence shown here is derived from an EMBL/GenBank/DDBJ whole genome shotgun (WGS) entry which is preliminary data.</text>
</comment>
<evidence type="ECO:0000256" key="1">
    <source>
        <dbReference type="ARBA" id="ARBA00022801"/>
    </source>
</evidence>
<dbReference type="GO" id="GO:0042578">
    <property type="term" value="F:phosphoric ester hydrolase activity"/>
    <property type="evidence" value="ECO:0007669"/>
    <property type="project" value="UniProtKB-ARBA"/>
</dbReference>
<protein>
    <recommendedName>
        <fullName evidence="3">NAD-dependent epimerase/dehydratase domain-containing protein</fullName>
    </recommendedName>
</protein>
<keyword evidence="5" id="KW-1185">Reference proteome</keyword>
<feature type="chain" id="PRO_5012893680" description="NAD-dependent epimerase/dehydratase domain-containing protein" evidence="2">
    <location>
        <begin position="17"/>
        <end position="861"/>
    </location>
</feature>